<accession>A0AB39XMF5</accession>
<evidence type="ECO:0008006" key="2">
    <source>
        <dbReference type="Google" id="ProtNLM"/>
    </source>
</evidence>
<protein>
    <recommendedName>
        <fullName evidence="2">Capsule biosynthesis protein</fullName>
    </recommendedName>
</protein>
<sequence>MASFPSPRSEAEVNAVLEEFERRHRVFELTIGGMSLWRILRFEISFTMQNLGLSRPMASKREILASMFSAARQLFVAPGGTQYLGATMSSALRTFDQRGWHDIYFDPIIDAIGGGEKMLYVDAPGFEQHARHAFRQPVFNDTSVVALSAVLGRIFGIRGHDDVFQALSQIIANDLGLSEFTAERIRRKYSVLIWRSWLYRIVLRRLRPGCVMIPNSGQFALFLAARALGIPFVEMQHGIFSENHPDSLPAAALEFDRDSMLLPDILTVYGSWWGDLLKDSALGRLGRIREVGASWIESARALRLRQFSTDPDRPVVTLTSQGTGAEQVADFIAAFLKLYSGALLFNIRLHPGYEIGTNHYDRFSDDERVKLWPGNSRPDTFEMIAMSDLHLSVSSACHYEALGIGTPTGILALPGHELVLDLARRNNAALVDNPSALAMMVKKRSWPPISDSISDQYFRGGHIDNIRALLSECRDMEKVK</sequence>
<gene>
    <name evidence="1" type="ORF">AB8Z38_00220</name>
</gene>
<dbReference type="RefSeq" id="WP_369722511.1">
    <property type="nucleotide sequence ID" value="NZ_CP165734.1"/>
</dbReference>
<dbReference type="EMBL" id="CP165734">
    <property type="protein sequence ID" value="XDV58041.1"/>
    <property type="molecule type" value="Genomic_DNA"/>
</dbReference>
<organism evidence="1">
    <name type="scientific">Bradyrhizobium sp. LLZ17</name>
    <dbReference type="NCBI Taxonomy" id="3239388"/>
    <lineage>
        <taxon>Bacteria</taxon>
        <taxon>Pseudomonadati</taxon>
        <taxon>Pseudomonadota</taxon>
        <taxon>Alphaproteobacteria</taxon>
        <taxon>Hyphomicrobiales</taxon>
        <taxon>Nitrobacteraceae</taxon>
        <taxon>Bradyrhizobium</taxon>
    </lineage>
</organism>
<reference evidence="1" key="1">
    <citation type="submission" date="2024-08" db="EMBL/GenBank/DDBJ databases">
        <authorList>
            <person name="Chaddad Z."/>
            <person name="Lamrabet M."/>
            <person name="Bouhnik O."/>
            <person name="Alami S."/>
            <person name="Wipf D."/>
            <person name="Courty P.E."/>
            <person name="Missbah El Idrissi M."/>
        </authorList>
    </citation>
    <scope>NUCLEOTIDE SEQUENCE</scope>
    <source>
        <strain evidence="1">LLZ17</strain>
    </source>
</reference>
<dbReference type="AlphaFoldDB" id="A0AB39XMF5"/>
<evidence type="ECO:0000313" key="1">
    <source>
        <dbReference type="EMBL" id="XDV58041.1"/>
    </source>
</evidence>
<proteinExistence type="predicted"/>
<dbReference type="SUPFAM" id="SSF53756">
    <property type="entry name" value="UDP-Glycosyltransferase/glycogen phosphorylase"/>
    <property type="match status" value="1"/>
</dbReference>
<name>A0AB39XMF5_9BRAD</name>